<organism evidence="1 2">
    <name type="scientific">Lupinus albus</name>
    <name type="common">White lupine</name>
    <name type="synonym">Lupinus termis</name>
    <dbReference type="NCBI Taxonomy" id="3870"/>
    <lineage>
        <taxon>Eukaryota</taxon>
        <taxon>Viridiplantae</taxon>
        <taxon>Streptophyta</taxon>
        <taxon>Embryophyta</taxon>
        <taxon>Tracheophyta</taxon>
        <taxon>Spermatophyta</taxon>
        <taxon>Magnoliopsida</taxon>
        <taxon>eudicotyledons</taxon>
        <taxon>Gunneridae</taxon>
        <taxon>Pentapetalae</taxon>
        <taxon>rosids</taxon>
        <taxon>fabids</taxon>
        <taxon>Fabales</taxon>
        <taxon>Fabaceae</taxon>
        <taxon>Papilionoideae</taxon>
        <taxon>50 kb inversion clade</taxon>
        <taxon>genistoids sensu lato</taxon>
        <taxon>core genistoids</taxon>
        <taxon>Genisteae</taxon>
        <taxon>Lupinus</taxon>
    </lineage>
</organism>
<evidence type="ECO:0000313" key="2">
    <source>
        <dbReference type="Proteomes" id="UP000447434"/>
    </source>
</evidence>
<name>A0A6A4PGL8_LUPAL</name>
<dbReference type="PANTHER" id="PTHR31317">
    <property type="entry name" value="OS08G0163500 PROTEIN"/>
    <property type="match status" value="1"/>
</dbReference>
<reference evidence="2" key="1">
    <citation type="journal article" date="2020" name="Nat. Commun.">
        <title>Genome sequence of the cluster root forming white lupin.</title>
        <authorList>
            <person name="Hufnagel B."/>
            <person name="Marques A."/>
            <person name="Soriano A."/>
            <person name="Marques L."/>
            <person name="Divol F."/>
            <person name="Doumas P."/>
            <person name="Sallet E."/>
            <person name="Mancinotti D."/>
            <person name="Carrere S."/>
            <person name="Marande W."/>
            <person name="Arribat S."/>
            <person name="Keller J."/>
            <person name="Huneau C."/>
            <person name="Blein T."/>
            <person name="Aime D."/>
            <person name="Laguerre M."/>
            <person name="Taylor J."/>
            <person name="Schubert V."/>
            <person name="Nelson M."/>
            <person name="Geu-Flores F."/>
            <person name="Crespi M."/>
            <person name="Gallardo-Guerrero K."/>
            <person name="Delaux P.-M."/>
            <person name="Salse J."/>
            <person name="Berges H."/>
            <person name="Guyot R."/>
            <person name="Gouzy J."/>
            <person name="Peret B."/>
        </authorList>
    </citation>
    <scope>NUCLEOTIDE SEQUENCE [LARGE SCALE GENOMIC DNA]</scope>
    <source>
        <strain evidence="2">cv. Amiga</strain>
    </source>
</reference>
<keyword evidence="2" id="KW-1185">Reference proteome</keyword>
<dbReference type="Pfam" id="PF06219">
    <property type="entry name" value="DUF1005"/>
    <property type="match status" value="1"/>
</dbReference>
<dbReference type="OrthoDB" id="748166at2759"/>
<dbReference type="Proteomes" id="UP000447434">
    <property type="component" value="Chromosome 14"/>
</dbReference>
<dbReference type="InterPro" id="IPR010410">
    <property type="entry name" value="DUF1005"/>
</dbReference>
<dbReference type="EMBL" id="WOCE01000014">
    <property type="protein sequence ID" value="KAE9600652.1"/>
    <property type="molecule type" value="Genomic_DNA"/>
</dbReference>
<protein>
    <submittedName>
        <fullName evidence="1">Putative C2 domain-containing protein</fullName>
    </submittedName>
</protein>
<comment type="caution">
    <text evidence="1">The sequence shown here is derived from an EMBL/GenBank/DDBJ whole genome shotgun (WGS) entry which is preliminary data.</text>
</comment>
<dbReference type="AlphaFoldDB" id="A0A6A4PGL8"/>
<evidence type="ECO:0000313" key="1">
    <source>
        <dbReference type="EMBL" id="KAE9600652.1"/>
    </source>
</evidence>
<accession>A0A6A4PGL8</accession>
<sequence>MEPRPFVRLMVESLAIKTKPSSTNNPSTTPYFCKINMKYFPSQTVILPLNSSSCDTTPEFTTSAPSFHLDSSAIRRLSANPVTLRISIYTSSMERVCGFASAKLLGRVTITINDLANSVSRCNTFHKGWLHVGKNKIGNEADKGSAMIHLVVRSEPDPRFVFEFGGEPECSPVVYQIQENNIRQPVFSCKFRAHRLVHSTIHFRLYLFH</sequence>
<gene>
    <name evidence="1" type="ORF">Lalb_Chr14g0375171</name>
</gene>
<dbReference type="PANTHER" id="PTHR31317:SF14">
    <property type="entry name" value="DUF1005 FAMILY PROTEIN (DUF1005)"/>
    <property type="match status" value="1"/>
</dbReference>
<proteinExistence type="predicted"/>